<sequence length="71" mass="7903">MFLLLFRLKFCNYYPNASDIKFYDSVVTKKQLSHQSAVRDPLAPLPPEGPLQEQTPERPTGLPLASGVSIA</sequence>
<evidence type="ECO:0000313" key="2">
    <source>
        <dbReference type="EMBL" id="KAF7475698.1"/>
    </source>
</evidence>
<keyword evidence="4" id="KW-1185">Reference proteome</keyword>
<evidence type="ECO:0000313" key="4">
    <source>
        <dbReference type="Proteomes" id="UP000335636"/>
    </source>
</evidence>
<reference evidence="2" key="2">
    <citation type="submission" date="2020-08" db="EMBL/GenBank/DDBJ databases">
        <authorList>
            <person name="Shumante A."/>
            <person name="Zimin A.V."/>
            <person name="Puiu D."/>
            <person name="Salzberg S.L."/>
        </authorList>
    </citation>
    <scope>NUCLEOTIDE SEQUENCE</scope>
    <source>
        <strain evidence="2">WC2-LM</strain>
        <tissue evidence="2">Liver</tissue>
    </source>
</reference>
<dbReference type="Proteomes" id="UP000662637">
    <property type="component" value="Unassembled WGS sequence"/>
</dbReference>
<proteinExistence type="predicted"/>
<evidence type="ECO:0000313" key="3">
    <source>
        <dbReference type="EMBL" id="VTJ73975.1"/>
    </source>
</evidence>
<accession>A0A5E4BWV6</accession>
<name>A0A5E4BWV6_MARMO</name>
<dbReference type="EMBL" id="CABDUW010000706">
    <property type="protein sequence ID" value="VTJ73975.1"/>
    <property type="molecule type" value="Genomic_DNA"/>
</dbReference>
<protein>
    <submittedName>
        <fullName evidence="3">Uncharacterized protein</fullName>
    </submittedName>
</protein>
<reference evidence="3 4" key="1">
    <citation type="submission" date="2019-04" db="EMBL/GenBank/DDBJ databases">
        <authorList>
            <person name="Alioto T."/>
            <person name="Alioto T."/>
        </authorList>
    </citation>
    <scope>NUCLEOTIDE SEQUENCE [LARGE SCALE GENOMIC DNA]</scope>
</reference>
<dbReference type="EMBL" id="WJEC01002969">
    <property type="protein sequence ID" value="KAF7475698.1"/>
    <property type="molecule type" value="Genomic_DNA"/>
</dbReference>
<organism evidence="3 4">
    <name type="scientific">Marmota monax</name>
    <name type="common">Woodchuck</name>
    <dbReference type="NCBI Taxonomy" id="9995"/>
    <lineage>
        <taxon>Eukaryota</taxon>
        <taxon>Metazoa</taxon>
        <taxon>Chordata</taxon>
        <taxon>Craniata</taxon>
        <taxon>Vertebrata</taxon>
        <taxon>Euteleostomi</taxon>
        <taxon>Mammalia</taxon>
        <taxon>Eutheria</taxon>
        <taxon>Euarchontoglires</taxon>
        <taxon>Glires</taxon>
        <taxon>Rodentia</taxon>
        <taxon>Sciuromorpha</taxon>
        <taxon>Sciuridae</taxon>
        <taxon>Xerinae</taxon>
        <taxon>Marmotini</taxon>
        <taxon>Marmota</taxon>
    </lineage>
</organism>
<dbReference type="Proteomes" id="UP000335636">
    <property type="component" value="Unassembled WGS sequence"/>
</dbReference>
<evidence type="ECO:0000256" key="1">
    <source>
        <dbReference type="SAM" id="MobiDB-lite"/>
    </source>
</evidence>
<gene>
    <name evidence="2" type="ORF">GHT09_013432</name>
    <name evidence="3" type="ORF">MONAX_5E009656</name>
</gene>
<dbReference type="AlphaFoldDB" id="A0A5E4BWV6"/>
<feature type="region of interest" description="Disordered" evidence="1">
    <location>
        <begin position="36"/>
        <end position="71"/>
    </location>
</feature>